<dbReference type="PANTHER" id="PTHR30146:SF148">
    <property type="entry name" value="HTH-TYPE TRANSCRIPTIONAL REPRESSOR PURR-RELATED"/>
    <property type="match status" value="1"/>
</dbReference>
<dbReference type="InterPro" id="IPR000843">
    <property type="entry name" value="HTH_LacI"/>
</dbReference>
<keyword evidence="6" id="KW-0614">Plasmid</keyword>
<dbReference type="Pfam" id="PF00356">
    <property type="entry name" value="LacI"/>
    <property type="match status" value="1"/>
</dbReference>
<evidence type="ECO:0000313" key="6">
    <source>
        <dbReference type="EMBL" id="BDP43640.1"/>
    </source>
</evidence>
<keyword evidence="2" id="KW-0805">Transcription regulation</keyword>
<sequence>MHPIPTIKDVALAAGVSIGTASKALNGQGQLRDETRRRVRAVAEELGYQPNDLAQSLHRKRTFMVGLISTDNYGRFSMPLLEGIEHALGTAELSVFLCNAADDSERERRHVASLLSKRVDGIIVTANRTDPRPPLDLLGSRVPVLYALARVPDDSALCLVPDDAQGARLAAEHLVGLGRRRIAHVTGPRDYEVVGLRQEAVREVLVAAGLAFPERRVLSGPWRATWGRAAAERLLSTDPDIDAVFCGSDEIALGLTGALRERGVRVPDDIAVVGFDNWEIIAEATVPPLTSVDMRLRDLGHEAATALLGLIDGERRQGVHRLPCDLVVRASSGAAGGAS</sequence>
<evidence type="ECO:0000256" key="1">
    <source>
        <dbReference type="ARBA" id="ARBA00022491"/>
    </source>
</evidence>
<evidence type="ECO:0000256" key="4">
    <source>
        <dbReference type="ARBA" id="ARBA00023163"/>
    </source>
</evidence>
<dbReference type="RefSeq" id="WP_264777511.1">
    <property type="nucleotide sequence ID" value="NZ_AP026561.1"/>
</dbReference>
<dbReference type="EMBL" id="AP026561">
    <property type="protein sequence ID" value="BDP43640.1"/>
    <property type="molecule type" value="Genomic_DNA"/>
</dbReference>
<dbReference type="Proteomes" id="UP001064971">
    <property type="component" value="Plasmid pDAETH-1"/>
</dbReference>
<dbReference type="Gene3D" id="1.10.260.40">
    <property type="entry name" value="lambda repressor-like DNA-binding domains"/>
    <property type="match status" value="1"/>
</dbReference>
<dbReference type="Gene3D" id="3.40.50.2300">
    <property type="match status" value="2"/>
</dbReference>
<evidence type="ECO:0000256" key="2">
    <source>
        <dbReference type="ARBA" id="ARBA00023015"/>
    </source>
</evidence>
<dbReference type="CDD" id="cd06267">
    <property type="entry name" value="PBP1_LacI_sugar_binding-like"/>
    <property type="match status" value="1"/>
</dbReference>
<accession>A0ABN6RJY0</accession>
<dbReference type="Pfam" id="PF13377">
    <property type="entry name" value="Peripla_BP_3"/>
    <property type="match status" value="1"/>
</dbReference>
<dbReference type="PROSITE" id="PS50932">
    <property type="entry name" value="HTH_LACI_2"/>
    <property type="match status" value="1"/>
</dbReference>
<dbReference type="PROSITE" id="PS00356">
    <property type="entry name" value="HTH_LACI_1"/>
    <property type="match status" value="1"/>
</dbReference>
<dbReference type="InterPro" id="IPR028082">
    <property type="entry name" value="Peripla_BP_I"/>
</dbReference>
<keyword evidence="3" id="KW-0238">DNA-binding</keyword>
<keyword evidence="7" id="KW-1185">Reference proteome</keyword>
<proteinExistence type="predicted"/>
<name>A0ABN6RJY0_9DEIO</name>
<dbReference type="SUPFAM" id="SSF47413">
    <property type="entry name" value="lambda repressor-like DNA-binding domains"/>
    <property type="match status" value="1"/>
</dbReference>
<dbReference type="SUPFAM" id="SSF53822">
    <property type="entry name" value="Periplasmic binding protein-like I"/>
    <property type="match status" value="1"/>
</dbReference>
<protein>
    <submittedName>
        <fullName evidence="6">LacI family transcriptional regulator</fullName>
    </submittedName>
</protein>
<keyword evidence="4" id="KW-0804">Transcription</keyword>
<evidence type="ECO:0000256" key="3">
    <source>
        <dbReference type="ARBA" id="ARBA00023125"/>
    </source>
</evidence>
<geneLocation type="plasmid" evidence="6 7">
    <name>pDAETH-1</name>
</geneLocation>
<dbReference type="InterPro" id="IPR046335">
    <property type="entry name" value="LacI/GalR-like_sensor"/>
</dbReference>
<keyword evidence="1" id="KW-0678">Repressor</keyword>
<dbReference type="CDD" id="cd01392">
    <property type="entry name" value="HTH_LacI"/>
    <property type="match status" value="1"/>
</dbReference>
<organism evidence="6 7">
    <name type="scientific">Deinococcus aetherius</name>
    <dbReference type="NCBI Taxonomy" id="200252"/>
    <lineage>
        <taxon>Bacteria</taxon>
        <taxon>Thermotogati</taxon>
        <taxon>Deinococcota</taxon>
        <taxon>Deinococci</taxon>
        <taxon>Deinococcales</taxon>
        <taxon>Deinococcaceae</taxon>
        <taxon>Deinococcus</taxon>
    </lineage>
</organism>
<evidence type="ECO:0000313" key="7">
    <source>
        <dbReference type="Proteomes" id="UP001064971"/>
    </source>
</evidence>
<reference evidence="6" key="1">
    <citation type="submission" date="2022-07" db="EMBL/GenBank/DDBJ databases">
        <title>Complete Genome Sequence of the Radioresistant Bacterium Deinococcus aetherius ST0316, Isolated from the Air Dust collected in Lower Stratosphere above Japan.</title>
        <authorList>
            <person name="Satoh K."/>
            <person name="Hagiwara K."/>
            <person name="Katsumata K."/>
            <person name="Kubo A."/>
            <person name="Yokobori S."/>
            <person name="Yamagishi A."/>
            <person name="Oono Y."/>
            <person name="Narumi I."/>
        </authorList>
    </citation>
    <scope>NUCLEOTIDE SEQUENCE</scope>
    <source>
        <strain evidence="6">ST0316</strain>
        <plasmid evidence="6">pDAETH-1</plasmid>
    </source>
</reference>
<feature type="domain" description="HTH lacI-type" evidence="5">
    <location>
        <begin position="5"/>
        <end position="59"/>
    </location>
</feature>
<dbReference type="InterPro" id="IPR010982">
    <property type="entry name" value="Lambda_DNA-bd_dom_sf"/>
</dbReference>
<dbReference type="SMART" id="SM00354">
    <property type="entry name" value="HTH_LACI"/>
    <property type="match status" value="1"/>
</dbReference>
<evidence type="ECO:0000259" key="5">
    <source>
        <dbReference type="PROSITE" id="PS50932"/>
    </source>
</evidence>
<dbReference type="PANTHER" id="PTHR30146">
    <property type="entry name" value="LACI-RELATED TRANSCRIPTIONAL REPRESSOR"/>
    <property type="match status" value="1"/>
</dbReference>
<gene>
    <name evidence="6" type="ORF">DAETH_36090</name>
</gene>